<evidence type="ECO:0000256" key="1">
    <source>
        <dbReference type="ARBA" id="ARBA00004141"/>
    </source>
</evidence>
<feature type="transmembrane region" description="Helical" evidence="8">
    <location>
        <begin position="252"/>
        <end position="271"/>
    </location>
</feature>
<comment type="caution">
    <text evidence="11">The sequence shown here is derived from an EMBL/GenBank/DDBJ whole genome shotgun (WGS) entry which is preliminary data.</text>
</comment>
<dbReference type="InterPro" id="IPR024041">
    <property type="entry name" value="NH4_transpt_AmtB-like_dom"/>
</dbReference>
<gene>
    <name evidence="11" type="ORF">JKP88DRAFT_317719</name>
</gene>
<evidence type="ECO:0000313" key="11">
    <source>
        <dbReference type="EMBL" id="KAG5183260.1"/>
    </source>
</evidence>
<evidence type="ECO:0000259" key="10">
    <source>
        <dbReference type="Pfam" id="PF00909"/>
    </source>
</evidence>
<feature type="region of interest" description="Disordered" evidence="9">
    <location>
        <begin position="464"/>
        <end position="483"/>
    </location>
</feature>
<protein>
    <recommendedName>
        <fullName evidence="8">Ammonium transporter</fullName>
    </recommendedName>
</protein>
<keyword evidence="4 8" id="KW-0812">Transmembrane</keyword>
<evidence type="ECO:0000256" key="7">
    <source>
        <dbReference type="ARBA" id="ARBA00023177"/>
    </source>
</evidence>
<dbReference type="Proteomes" id="UP000664859">
    <property type="component" value="Unassembled WGS sequence"/>
</dbReference>
<feature type="transmembrane region" description="Helical" evidence="8">
    <location>
        <begin position="311"/>
        <end position="328"/>
    </location>
</feature>
<keyword evidence="5 8" id="KW-1133">Transmembrane helix</keyword>
<feature type="transmembrane region" description="Helical" evidence="8">
    <location>
        <begin position="15"/>
        <end position="35"/>
    </location>
</feature>
<dbReference type="Pfam" id="PF00909">
    <property type="entry name" value="Ammonium_transp"/>
    <property type="match status" value="1"/>
</dbReference>
<feature type="domain" description="Ammonium transporter AmtB-like" evidence="10">
    <location>
        <begin position="61"/>
        <end position="459"/>
    </location>
</feature>
<organism evidence="11 12">
    <name type="scientific">Tribonema minus</name>
    <dbReference type="NCBI Taxonomy" id="303371"/>
    <lineage>
        <taxon>Eukaryota</taxon>
        <taxon>Sar</taxon>
        <taxon>Stramenopiles</taxon>
        <taxon>Ochrophyta</taxon>
        <taxon>PX clade</taxon>
        <taxon>Xanthophyceae</taxon>
        <taxon>Tribonematales</taxon>
        <taxon>Tribonemataceae</taxon>
        <taxon>Tribonema</taxon>
    </lineage>
</organism>
<reference evidence="11" key="1">
    <citation type="submission" date="2021-02" db="EMBL/GenBank/DDBJ databases">
        <title>First Annotated Genome of the Yellow-green Alga Tribonema minus.</title>
        <authorList>
            <person name="Mahan K.M."/>
        </authorList>
    </citation>
    <scope>NUCLEOTIDE SEQUENCE</scope>
    <source>
        <strain evidence="11">UTEX B ZZ1240</strain>
    </source>
</reference>
<accession>A0A835Z1D7</accession>
<keyword evidence="7 8" id="KW-0924">Ammonia transport</keyword>
<evidence type="ECO:0000313" key="12">
    <source>
        <dbReference type="Proteomes" id="UP000664859"/>
    </source>
</evidence>
<evidence type="ECO:0000256" key="8">
    <source>
        <dbReference type="RuleBase" id="RU362002"/>
    </source>
</evidence>
<feature type="transmembrane region" description="Helical" evidence="8">
    <location>
        <begin position="183"/>
        <end position="202"/>
    </location>
</feature>
<dbReference type="EMBL" id="JAFCMP010000223">
    <property type="protein sequence ID" value="KAG5183260.1"/>
    <property type="molecule type" value="Genomic_DNA"/>
</dbReference>
<feature type="transmembrane region" description="Helical" evidence="8">
    <location>
        <begin position="94"/>
        <end position="117"/>
    </location>
</feature>
<sequence>MAVPDNLLRPTTQRVIWSGTLLALLFLFSILVTTVPEGRDDLLGPALPTSEIDEIDTGDTAWMNTSTALVLLMTPGLSFFYGGMVRRTSLISTLLQSFVIMGLVLVLWVILGFSLAFGESWNGVRIIGNPSQYYFFRDVGALPNPDLAPTIPFTTYAMFQATFAMITPALFTGAVAERVNFNALMLFVGIWHFLVYCPLAHMEWFPTGLIRNFGHKDFAGGTVVHMSSGYTALMLAHLTGKRSAGASHHTPAHVPYVMLGTALLWFGWFGFNGGSAVASGYLASQALVTTNVATATALLAWILWDYIQGRKVSAIGACGGAVVGLVAITPACGYVTVGGSMIIGIVGAIVSNIALHWFKNLSKVDDTLDVWACHGLGGTTGMLMTSLFATDRVYADDLNGLFYGSATLFWHTLVVMLCVIPFCLIMTYLIYHVVNVILPFRVSAADEEEGLDSSLHGEVVGGFNFDPAEKPHGDSMDDSRRDG</sequence>
<dbReference type="InterPro" id="IPR001905">
    <property type="entry name" value="Ammonium_transpt"/>
</dbReference>
<evidence type="ECO:0000256" key="9">
    <source>
        <dbReference type="SAM" id="MobiDB-lite"/>
    </source>
</evidence>
<feature type="transmembrane region" description="Helical" evidence="8">
    <location>
        <begin position="409"/>
        <end position="431"/>
    </location>
</feature>
<dbReference type="PANTHER" id="PTHR43029:SF10">
    <property type="entry name" value="AMMONIUM TRANSPORTER MEP2"/>
    <property type="match status" value="1"/>
</dbReference>
<proteinExistence type="inferred from homology"/>
<evidence type="ECO:0000256" key="4">
    <source>
        <dbReference type="ARBA" id="ARBA00022692"/>
    </source>
</evidence>
<feature type="transmembrane region" description="Helical" evidence="8">
    <location>
        <begin position="334"/>
        <end position="358"/>
    </location>
</feature>
<dbReference type="InterPro" id="IPR029020">
    <property type="entry name" value="Ammonium/urea_transptr"/>
</dbReference>
<feature type="transmembrane region" description="Helical" evidence="8">
    <location>
        <begin position="61"/>
        <end position="82"/>
    </location>
</feature>
<evidence type="ECO:0000256" key="6">
    <source>
        <dbReference type="ARBA" id="ARBA00023136"/>
    </source>
</evidence>
<evidence type="ECO:0000256" key="2">
    <source>
        <dbReference type="ARBA" id="ARBA00005887"/>
    </source>
</evidence>
<evidence type="ECO:0000256" key="3">
    <source>
        <dbReference type="ARBA" id="ARBA00022448"/>
    </source>
</evidence>
<feature type="transmembrane region" description="Helical" evidence="8">
    <location>
        <begin position="153"/>
        <end position="176"/>
    </location>
</feature>
<evidence type="ECO:0000256" key="5">
    <source>
        <dbReference type="ARBA" id="ARBA00022989"/>
    </source>
</evidence>
<dbReference type="AlphaFoldDB" id="A0A835Z1D7"/>
<keyword evidence="3 8" id="KW-0813">Transport</keyword>
<comment type="subcellular location">
    <subcellularLocation>
        <location evidence="8">Cell membrane</location>
        <topology evidence="8">Multi-pass membrane protein</topology>
    </subcellularLocation>
    <subcellularLocation>
        <location evidence="1">Membrane</location>
        <topology evidence="1">Multi-pass membrane protein</topology>
    </subcellularLocation>
</comment>
<feature type="compositionally biased region" description="Basic and acidic residues" evidence="9">
    <location>
        <begin position="467"/>
        <end position="483"/>
    </location>
</feature>
<dbReference type="SUPFAM" id="SSF111352">
    <property type="entry name" value="Ammonium transporter"/>
    <property type="match status" value="1"/>
</dbReference>
<dbReference type="PANTHER" id="PTHR43029">
    <property type="entry name" value="AMMONIUM TRANSPORTER MEP2"/>
    <property type="match status" value="1"/>
</dbReference>
<dbReference type="OrthoDB" id="534912at2759"/>
<dbReference type="GO" id="GO:0005886">
    <property type="term" value="C:plasma membrane"/>
    <property type="evidence" value="ECO:0007669"/>
    <property type="project" value="UniProtKB-SubCell"/>
</dbReference>
<comment type="similarity">
    <text evidence="2 8">Belongs to the ammonia transporter channel (TC 1.A.11.2) family.</text>
</comment>
<dbReference type="Gene3D" id="1.10.3430.10">
    <property type="entry name" value="Ammonium transporter AmtB like domains"/>
    <property type="match status" value="1"/>
</dbReference>
<keyword evidence="12" id="KW-1185">Reference proteome</keyword>
<keyword evidence="6 8" id="KW-0472">Membrane</keyword>
<feature type="transmembrane region" description="Helical" evidence="8">
    <location>
        <begin position="370"/>
        <end position="389"/>
    </location>
</feature>
<dbReference type="NCBIfam" id="TIGR00836">
    <property type="entry name" value="amt"/>
    <property type="match status" value="1"/>
</dbReference>
<feature type="transmembrane region" description="Helical" evidence="8">
    <location>
        <begin position="283"/>
        <end position="304"/>
    </location>
</feature>
<name>A0A835Z1D7_9STRA</name>
<dbReference type="GO" id="GO:0008519">
    <property type="term" value="F:ammonium channel activity"/>
    <property type="evidence" value="ECO:0007669"/>
    <property type="project" value="InterPro"/>
</dbReference>
<feature type="transmembrane region" description="Helical" evidence="8">
    <location>
        <begin position="222"/>
        <end position="240"/>
    </location>
</feature>